<dbReference type="GO" id="GO:0008360">
    <property type="term" value="P:regulation of cell shape"/>
    <property type="evidence" value="ECO:0007669"/>
    <property type="project" value="UniProtKB-KW"/>
</dbReference>
<evidence type="ECO:0000313" key="15">
    <source>
        <dbReference type="EMBL" id="KUL30140.1"/>
    </source>
</evidence>
<comment type="similarity">
    <text evidence="2 14">Belongs to the UppP family.</text>
</comment>
<dbReference type="Proteomes" id="UP000053937">
    <property type="component" value="Unassembled WGS sequence"/>
</dbReference>
<sequence>MNLFEAVILGIVQGLTEFLPISSTAHLRIIPALAGWKDPGAAFTAIVQIGTLAAVLIYFFRDITAIVREVVSGIVKGRPLGTQEAKMGWMIAAGTIPIVIFGLLFKTEIETSLRSLYWISGALIGLALLLTIAEKRMKNRLSQGVTMKSMENIGWKDALMIGLIQSIALIPGSSRSGVTITGGLFLNLSRETAARFSFLLSLPSVLAAGVFQLYKSWDLIISSPDNLIAIIVATIVSGIVGYASIAFLLNYLKSHTTSIFIIYRLLLGSGILIMLASGMLPAI</sequence>
<feature type="transmembrane region" description="Helical" evidence="14">
    <location>
        <begin position="154"/>
        <end position="173"/>
    </location>
</feature>
<evidence type="ECO:0000256" key="5">
    <source>
        <dbReference type="ARBA" id="ARBA00022475"/>
    </source>
</evidence>
<evidence type="ECO:0000256" key="12">
    <source>
        <dbReference type="ARBA" id="ARBA00032932"/>
    </source>
</evidence>
<evidence type="ECO:0000256" key="3">
    <source>
        <dbReference type="ARBA" id="ARBA00012374"/>
    </source>
</evidence>
<feature type="transmembrane region" description="Helical" evidence="14">
    <location>
        <begin position="87"/>
        <end position="104"/>
    </location>
</feature>
<keyword evidence="14" id="KW-0133">Cell shape</keyword>
<reference evidence="15 16" key="1">
    <citation type="submission" date="2015-10" db="EMBL/GenBank/DDBJ databases">
        <title>Draft Genome Sequence of Chlorobium limicola strain Frasassi Growing under Artificial Lighting in the Frasassi Cave System.</title>
        <authorList>
            <person name="Mansor M."/>
            <person name="Macalady J."/>
        </authorList>
    </citation>
    <scope>NUCLEOTIDE SEQUENCE [LARGE SCALE GENOMIC DNA]</scope>
    <source>
        <strain evidence="15 16">Frasassi</strain>
    </source>
</reference>
<dbReference type="GO" id="GO:0050380">
    <property type="term" value="F:undecaprenyl-diphosphatase activity"/>
    <property type="evidence" value="ECO:0007669"/>
    <property type="project" value="UniProtKB-UniRule"/>
</dbReference>
<evidence type="ECO:0000256" key="13">
    <source>
        <dbReference type="ARBA" id="ARBA00047594"/>
    </source>
</evidence>
<keyword evidence="7 14" id="KW-0378">Hydrolase</keyword>
<dbReference type="OrthoDB" id="9808289at2"/>
<dbReference type="EMBL" id="LMBR01000105">
    <property type="protein sequence ID" value="KUL30140.1"/>
    <property type="molecule type" value="Genomic_DNA"/>
</dbReference>
<feature type="transmembrane region" description="Helical" evidence="14">
    <location>
        <begin position="261"/>
        <end position="280"/>
    </location>
</feature>
<dbReference type="PANTHER" id="PTHR30622">
    <property type="entry name" value="UNDECAPRENYL-DIPHOSPHATASE"/>
    <property type="match status" value="1"/>
</dbReference>
<keyword evidence="14" id="KW-0961">Cell wall biogenesis/degradation</keyword>
<evidence type="ECO:0000256" key="11">
    <source>
        <dbReference type="ARBA" id="ARBA00032707"/>
    </source>
</evidence>
<evidence type="ECO:0000256" key="1">
    <source>
        <dbReference type="ARBA" id="ARBA00004651"/>
    </source>
</evidence>
<comment type="miscellaneous">
    <text evidence="14">Bacitracin is thought to be involved in the inhibition of peptidoglycan synthesis by sequestering undecaprenyl diphosphate, thereby reducing the pool of lipid carrier available.</text>
</comment>
<dbReference type="EC" id="3.6.1.27" evidence="3 14"/>
<dbReference type="RefSeq" id="WP_059138844.1">
    <property type="nucleotide sequence ID" value="NZ_LMBR01000105.1"/>
</dbReference>
<keyword evidence="10 14" id="KW-0046">Antibiotic resistance</keyword>
<feature type="transmembrane region" description="Helical" evidence="14">
    <location>
        <begin position="226"/>
        <end position="249"/>
    </location>
</feature>
<dbReference type="GO" id="GO:0009252">
    <property type="term" value="P:peptidoglycan biosynthetic process"/>
    <property type="evidence" value="ECO:0007669"/>
    <property type="project" value="UniProtKB-KW"/>
</dbReference>
<gene>
    <name evidence="14" type="primary">uppP</name>
    <name evidence="15" type="ORF">ASB62_04735</name>
</gene>
<keyword evidence="14" id="KW-0573">Peptidoglycan synthesis</keyword>
<evidence type="ECO:0000256" key="9">
    <source>
        <dbReference type="ARBA" id="ARBA00023136"/>
    </source>
</evidence>
<keyword evidence="6 14" id="KW-0812">Transmembrane</keyword>
<dbReference type="GO" id="GO:0071555">
    <property type="term" value="P:cell wall organization"/>
    <property type="evidence" value="ECO:0007669"/>
    <property type="project" value="UniProtKB-KW"/>
</dbReference>
<comment type="caution">
    <text evidence="15">The sequence shown here is derived from an EMBL/GenBank/DDBJ whole genome shotgun (WGS) entry which is preliminary data.</text>
</comment>
<comment type="catalytic activity">
    <reaction evidence="13 14">
        <text>di-trans,octa-cis-undecaprenyl diphosphate + H2O = di-trans,octa-cis-undecaprenyl phosphate + phosphate + H(+)</text>
        <dbReference type="Rhea" id="RHEA:28094"/>
        <dbReference type="ChEBI" id="CHEBI:15377"/>
        <dbReference type="ChEBI" id="CHEBI:15378"/>
        <dbReference type="ChEBI" id="CHEBI:43474"/>
        <dbReference type="ChEBI" id="CHEBI:58405"/>
        <dbReference type="ChEBI" id="CHEBI:60392"/>
        <dbReference type="EC" id="3.6.1.27"/>
    </reaction>
</comment>
<feature type="transmembrane region" description="Helical" evidence="14">
    <location>
        <begin position="193"/>
        <end position="214"/>
    </location>
</feature>
<proteinExistence type="inferred from homology"/>
<keyword evidence="5 14" id="KW-1003">Cell membrane</keyword>
<evidence type="ECO:0000256" key="14">
    <source>
        <dbReference type="HAMAP-Rule" id="MF_01006"/>
    </source>
</evidence>
<evidence type="ECO:0000256" key="8">
    <source>
        <dbReference type="ARBA" id="ARBA00022989"/>
    </source>
</evidence>
<dbReference type="HAMAP" id="MF_01006">
    <property type="entry name" value="Undec_diphosphatase"/>
    <property type="match status" value="1"/>
</dbReference>
<dbReference type="NCBIfam" id="TIGR00753">
    <property type="entry name" value="undec_PP_bacA"/>
    <property type="match status" value="1"/>
</dbReference>
<dbReference type="Pfam" id="PF02673">
    <property type="entry name" value="BacA"/>
    <property type="match status" value="1"/>
</dbReference>
<feature type="transmembrane region" description="Helical" evidence="14">
    <location>
        <begin position="41"/>
        <end position="60"/>
    </location>
</feature>
<dbReference type="InterPro" id="IPR003824">
    <property type="entry name" value="UppP"/>
</dbReference>
<keyword evidence="8 14" id="KW-1133">Transmembrane helix</keyword>
<comment type="function">
    <text evidence="14">Catalyzes the dephosphorylation of undecaprenyl diphosphate (UPP). Confers resistance to bacitracin.</text>
</comment>
<dbReference type="AlphaFoldDB" id="A0A101JND8"/>
<dbReference type="PANTHER" id="PTHR30622:SF4">
    <property type="entry name" value="UNDECAPRENYL-DIPHOSPHATASE"/>
    <property type="match status" value="1"/>
</dbReference>
<dbReference type="GO" id="GO:0046677">
    <property type="term" value="P:response to antibiotic"/>
    <property type="evidence" value="ECO:0007669"/>
    <property type="project" value="UniProtKB-UniRule"/>
</dbReference>
<keyword evidence="9 14" id="KW-0472">Membrane</keyword>
<name>A0A101JND8_CHLLI</name>
<evidence type="ECO:0000256" key="7">
    <source>
        <dbReference type="ARBA" id="ARBA00022801"/>
    </source>
</evidence>
<feature type="transmembrane region" description="Helical" evidence="14">
    <location>
        <begin position="116"/>
        <end position="133"/>
    </location>
</feature>
<comment type="subcellular location">
    <subcellularLocation>
        <location evidence="1 14">Cell membrane</location>
        <topology evidence="1 14">Multi-pass membrane protein</topology>
    </subcellularLocation>
</comment>
<evidence type="ECO:0000256" key="10">
    <source>
        <dbReference type="ARBA" id="ARBA00023251"/>
    </source>
</evidence>
<dbReference type="GO" id="GO:0005886">
    <property type="term" value="C:plasma membrane"/>
    <property type="evidence" value="ECO:0007669"/>
    <property type="project" value="UniProtKB-SubCell"/>
</dbReference>
<accession>A0A101JND8</accession>
<organism evidence="15 16">
    <name type="scientific">Chlorobium limicola</name>
    <dbReference type="NCBI Taxonomy" id="1092"/>
    <lineage>
        <taxon>Bacteria</taxon>
        <taxon>Pseudomonadati</taxon>
        <taxon>Chlorobiota</taxon>
        <taxon>Chlorobiia</taxon>
        <taxon>Chlorobiales</taxon>
        <taxon>Chlorobiaceae</taxon>
        <taxon>Chlorobium/Pelodictyon group</taxon>
        <taxon>Chlorobium</taxon>
    </lineage>
</organism>
<protein>
    <recommendedName>
        <fullName evidence="4 14">Undecaprenyl-diphosphatase</fullName>
        <ecNumber evidence="3 14">3.6.1.27</ecNumber>
    </recommendedName>
    <alternativeName>
        <fullName evidence="12 14">Bacitracin resistance protein</fullName>
    </alternativeName>
    <alternativeName>
        <fullName evidence="11 14">Undecaprenyl pyrophosphate phosphatase</fullName>
    </alternativeName>
</protein>
<evidence type="ECO:0000313" key="16">
    <source>
        <dbReference type="Proteomes" id="UP000053937"/>
    </source>
</evidence>
<evidence type="ECO:0000256" key="6">
    <source>
        <dbReference type="ARBA" id="ARBA00022692"/>
    </source>
</evidence>
<evidence type="ECO:0000256" key="4">
    <source>
        <dbReference type="ARBA" id="ARBA00021581"/>
    </source>
</evidence>
<keyword evidence="16" id="KW-1185">Reference proteome</keyword>
<evidence type="ECO:0000256" key="2">
    <source>
        <dbReference type="ARBA" id="ARBA00010621"/>
    </source>
</evidence>